<dbReference type="Pfam" id="PF08661">
    <property type="entry name" value="Rep_fac-A_3"/>
    <property type="match status" value="1"/>
</dbReference>
<dbReference type="EMBL" id="CP015054">
    <property type="protein sequence ID" value="QGN13841.1"/>
    <property type="molecule type" value="Genomic_DNA"/>
</dbReference>
<dbReference type="Proteomes" id="UP000422736">
    <property type="component" value="Chromosome 1"/>
</dbReference>
<evidence type="ECO:0000256" key="3">
    <source>
        <dbReference type="ARBA" id="ARBA00023242"/>
    </source>
</evidence>
<reference evidence="4 5" key="2">
    <citation type="submission" date="2019-11" db="EMBL/GenBank/DDBJ databases">
        <authorList>
            <person name="Lu H."/>
        </authorList>
    </citation>
    <scope>NUCLEOTIDE SEQUENCE [LARGE SCALE GENOMIC DNA]</scope>
    <source>
        <strain evidence="4 5">FIM1</strain>
    </source>
</reference>
<organism evidence="4 5">
    <name type="scientific">Kluyveromyces marxianus</name>
    <name type="common">Yeast</name>
    <name type="synonym">Candida kefyr</name>
    <dbReference type="NCBI Taxonomy" id="4911"/>
    <lineage>
        <taxon>Eukaryota</taxon>
        <taxon>Fungi</taxon>
        <taxon>Dikarya</taxon>
        <taxon>Ascomycota</taxon>
        <taxon>Saccharomycotina</taxon>
        <taxon>Saccharomycetes</taxon>
        <taxon>Saccharomycetales</taxon>
        <taxon>Saccharomycetaceae</taxon>
        <taxon>Kluyveromyces</taxon>
    </lineage>
</organism>
<keyword evidence="3" id="KW-0539">Nucleus</keyword>
<dbReference type="InterPro" id="IPR012340">
    <property type="entry name" value="NA-bd_OB-fold"/>
</dbReference>
<evidence type="ECO:0000256" key="1">
    <source>
        <dbReference type="ARBA" id="ARBA00004123"/>
    </source>
</evidence>
<evidence type="ECO:0000313" key="5">
    <source>
        <dbReference type="Proteomes" id="UP000422736"/>
    </source>
</evidence>
<protein>
    <submittedName>
        <fullName evidence="4">Replication factor A protein 3</fullName>
    </submittedName>
</protein>
<evidence type="ECO:0000313" key="4">
    <source>
        <dbReference type="EMBL" id="QGN13841.1"/>
    </source>
</evidence>
<comment type="subcellular location">
    <subcellularLocation>
        <location evidence="1">Nucleus</location>
    </subcellularLocation>
</comment>
<accession>A0ABX6ENT1</accession>
<proteinExistence type="inferred from homology"/>
<name>A0ABX6ENT1_KLUMA</name>
<sequence length="116" mass="12598">MSNQTPRIDPSQVSNTEHAVFRIIGKVIDQPQPTALVVQSPTTNGEMLTLSQVKLSQGSNIEVGSWYEFVCRSVDTGDVGLMVLDSVKCELKEGEDISVSGVVALQQLSAKFPDLY</sequence>
<dbReference type="PIRSF" id="PIRSF011773">
    <property type="entry name" value="Rep_factor-A_4"/>
    <property type="match status" value="1"/>
</dbReference>
<comment type="similarity">
    <text evidence="2">Belongs to the replication factor A protein 3 family.</text>
</comment>
<dbReference type="InterPro" id="IPR013970">
    <property type="entry name" value="Rfa2"/>
</dbReference>
<gene>
    <name evidence="4" type="primary">RFA3</name>
    <name evidence="4" type="ORF">FIM1_487</name>
</gene>
<dbReference type="InterPro" id="IPR016588">
    <property type="entry name" value="Rfp3_Saccharomycetes"/>
</dbReference>
<evidence type="ECO:0000256" key="2">
    <source>
        <dbReference type="ARBA" id="ARBA00009761"/>
    </source>
</evidence>
<reference evidence="4 5" key="1">
    <citation type="submission" date="2016-03" db="EMBL/GenBank/DDBJ databases">
        <title>How can Kluyveromyces marxianus grow so fast - potential evolutionary course in Saccharomyces Complex revealed by comparative genomics.</title>
        <authorList>
            <person name="Mo W."/>
            <person name="Lu W."/>
            <person name="Yang X."/>
            <person name="Qi J."/>
            <person name="Lv H."/>
        </authorList>
    </citation>
    <scope>NUCLEOTIDE SEQUENCE [LARGE SCALE GENOMIC DNA]</scope>
    <source>
        <strain evidence="4 5">FIM1</strain>
    </source>
</reference>
<dbReference type="Gene3D" id="2.40.50.140">
    <property type="entry name" value="Nucleic acid-binding proteins"/>
    <property type="match status" value="1"/>
</dbReference>
<keyword evidence="5" id="KW-1185">Reference proteome</keyword>